<gene>
    <name evidence="5" type="ORF">HG543_27695</name>
</gene>
<reference evidence="5 6" key="1">
    <citation type="submission" date="2020-04" db="EMBL/GenBank/DDBJ databases">
        <title>Draft genome of Pyxidicoccus fallax type strain.</title>
        <authorList>
            <person name="Whitworth D.E."/>
        </authorList>
    </citation>
    <scope>NUCLEOTIDE SEQUENCE [LARGE SCALE GENOMIC DNA]</scope>
    <source>
        <strain evidence="5 6">DSM 14698</strain>
    </source>
</reference>
<feature type="signal peptide" evidence="3">
    <location>
        <begin position="1"/>
        <end position="23"/>
    </location>
</feature>
<dbReference type="SUPFAM" id="SSF53474">
    <property type="entry name" value="alpha/beta-Hydrolases"/>
    <property type="match status" value="1"/>
</dbReference>
<protein>
    <submittedName>
        <fullName evidence="5">Alpha/beta fold hydrolase</fullName>
    </submittedName>
</protein>
<evidence type="ECO:0000256" key="2">
    <source>
        <dbReference type="ARBA" id="ARBA00022801"/>
    </source>
</evidence>
<dbReference type="InterPro" id="IPR002410">
    <property type="entry name" value="Peptidase_S33"/>
</dbReference>
<organism evidence="5 6">
    <name type="scientific">Pyxidicoccus fallax</name>
    <dbReference type="NCBI Taxonomy" id="394095"/>
    <lineage>
        <taxon>Bacteria</taxon>
        <taxon>Pseudomonadati</taxon>
        <taxon>Myxococcota</taxon>
        <taxon>Myxococcia</taxon>
        <taxon>Myxococcales</taxon>
        <taxon>Cystobacterineae</taxon>
        <taxon>Myxococcaceae</taxon>
        <taxon>Pyxidicoccus</taxon>
    </lineage>
</organism>
<dbReference type="Pfam" id="PF00561">
    <property type="entry name" value="Abhydrolase_1"/>
    <property type="match status" value="2"/>
</dbReference>
<dbReference type="AlphaFoldDB" id="A0A848LLC4"/>
<dbReference type="GO" id="GO:0016020">
    <property type="term" value="C:membrane"/>
    <property type="evidence" value="ECO:0007669"/>
    <property type="project" value="TreeGrafter"/>
</dbReference>
<evidence type="ECO:0000256" key="1">
    <source>
        <dbReference type="ARBA" id="ARBA00010088"/>
    </source>
</evidence>
<proteinExistence type="inferred from homology"/>
<feature type="chain" id="PRO_5032967796" evidence="3">
    <location>
        <begin position="24"/>
        <end position="433"/>
    </location>
</feature>
<dbReference type="PANTHER" id="PTHR43798">
    <property type="entry name" value="MONOACYLGLYCEROL LIPASE"/>
    <property type="match status" value="1"/>
</dbReference>
<name>A0A848LLC4_9BACT</name>
<evidence type="ECO:0000313" key="5">
    <source>
        <dbReference type="EMBL" id="NMO18617.1"/>
    </source>
</evidence>
<dbReference type="PRINTS" id="PR00793">
    <property type="entry name" value="PROAMNOPTASE"/>
</dbReference>
<dbReference type="GO" id="GO:0006508">
    <property type="term" value="P:proteolysis"/>
    <property type="evidence" value="ECO:0007669"/>
    <property type="project" value="InterPro"/>
</dbReference>
<accession>A0A848LLC4</accession>
<dbReference type="InterPro" id="IPR000073">
    <property type="entry name" value="AB_hydrolase_1"/>
</dbReference>
<feature type="domain" description="AB hydrolase-1" evidence="4">
    <location>
        <begin position="63"/>
        <end position="178"/>
    </location>
</feature>
<dbReference type="InterPro" id="IPR050266">
    <property type="entry name" value="AB_hydrolase_sf"/>
</dbReference>
<dbReference type="Gene3D" id="3.40.50.1820">
    <property type="entry name" value="alpha/beta hydrolase"/>
    <property type="match status" value="1"/>
</dbReference>
<dbReference type="RefSeq" id="WP_169347881.1">
    <property type="nucleotide sequence ID" value="NZ_JABBJJ010000144.1"/>
</dbReference>
<dbReference type="EMBL" id="JABBJJ010000144">
    <property type="protein sequence ID" value="NMO18617.1"/>
    <property type="molecule type" value="Genomic_DNA"/>
</dbReference>
<dbReference type="InterPro" id="IPR029058">
    <property type="entry name" value="AB_hydrolase_fold"/>
</dbReference>
<dbReference type="PANTHER" id="PTHR43798:SF33">
    <property type="entry name" value="HYDROLASE, PUTATIVE (AFU_ORTHOLOGUE AFUA_2G14860)-RELATED"/>
    <property type="match status" value="1"/>
</dbReference>
<dbReference type="Proteomes" id="UP000518300">
    <property type="component" value="Unassembled WGS sequence"/>
</dbReference>
<evidence type="ECO:0000256" key="3">
    <source>
        <dbReference type="SAM" id="SignalP"/>
    </source>
</evidence>
<keyword evidence="2 5" id="KW-0378">Hydrolase</keyword>
<keyword evidence="6" id="KW-1185">Reference proteome</keyword>
<comment type="similarity">
    <text evidence="1">Belongs to the peptidase S33 family.</text>
</comment>
<evidence type="ECO:0000313" key="6">
    <source>
        <dbReference type="Proteomes" id="UP000518300"/>
    </source>
</evidence>
<dbReference type="GO" id="GO:0008233">
    <property type="term" value="F:peptidase activity"/>
    <property type="evidence" value="ECO:0007669"/>
    <property type="project" value="InterPro"/>
</dbReference>
<evidence type="ECO:0000259" key="4">
    <source>
        <dbReference type="Pfam" id="PF00561"/>
    </source>
</evidence>
<feature type="domain" description="AB hydrolase-1" evidence="4">
    <location>
        <begin position="336"/>
        <end position="399"/>
    </location>
</feature>
<comment type="caution">
    <text evidence="5">The sequence shown here is derived from an EMBL/GenBank/DDBJ whole genome shotgun (WGS) entry which is preliminary data.</text>
</comment>
<sequence length="433" mass="46072">MAPSPLRLLALSASLLLAPVASAADAPRSSSRGTVEVPVDHRQKGGPVRQLAYERFGAGEGKKPLLVLHGGPGRPIANPGAFLDGLLVGATLRAHYDIVFFDQRGSGASLLPEEKDPAYVKRHARRYTIDQYVADIEALRTALFGRERKVTVLGSSWGGFLGLEYVLRHPEAVEAAMLGSFESTGRSTGDICTGFDRVLIAAEQQHAGLGRALARFRQAVADGKLVWHQGQPDQKPVRLTDAIGLAVPHAMKARHDELAQLLTQVVDGTPEGRTLLEGLEPGADMSVDLGGSLPGHATYCQELMSTAYARQLAEDAPATLYCDNKAFARGLLKTCEGFRPRARFHDNGARLASIRVPTLVFAGVKDPITPWEPSARTAALIPGATFVLIDGGHSPFKEGGMCLAGVVDRFARGERVSGVDCLRGQATGPLPGG</sequence>
<keyword evidence="3" id="KW-0732">Signal</keyword>